<dbReference type="AlphaFoldDB" id="A0AAN9P098"/>
<dbReference type="Pfam" id="PF05056">
    <property type="entry name" value="DUF674"/>
    <property type="match status" value="1"/>
</dbReference>
<dbReference type="PANTHER" id="PTHR33103">
    <property type="entry name" value="OS01G0153900 PROTEIN"/>
    <property type="match status" value="1"/>
</dbReference>
<comment type="caution">
    <text evidence="1">The sequence shown here is derived from an EMBL/GenBank/DDBJ whole genome shotgun (WGS) entry which is preliminary data.</text>
</comment>
<proteinExistence type="predicted"/>
<dbReference type="InterPro" id="IPR007750">
    <property type="entry name" value="DUF674"/>
</dbReference>
<evidence type="ECO:0000313" key="2">
    <source>
        <dbReference type="Proteomes" id="UP001374584"/>
    </source>
</evidence>
<sequence>MFSRIGSHLFRIIHGFQRRGNNPSEIMDGLETLMVTADLIERILTEQIMAATEEVTIPLRYWVDDKKNRVIMVETSGDFVDILFSFLTLPLGTIIRLGNKLEQHVQLGCINKLYQSVDNLKYDDFWNNICNKMLLSPRNPLESSCERLKVKIDDTEPTKYFLCHTCSKEKDLLLSTFDGARCRCGKLMRKETKLLVESKEELASKNGVFVKPNAMFLIFDDLRVVRSSPSDSVKTFLKHRHKDLSKIPENSQNVGMKEILSILKQALISKSPLSDVLLKSGSKKYSCSQDTGPIHSKGHVEIKVMVSKSENKILFAEADGDFVDFLVSFLTTPIGSIVKLMKGRLCLGSIGNLYKSVKDLNPSWFIGSSKESLLNIRVAPHFGCKSNPLEEDDSPQYWYGPVVVKDNEGRIMISKRKDMLRDPTKVKLFDPRSSDGAREPIVGFMKRPCLFIVSDDLEVIPMTTDSSISYLQQLGNVKLNDLEEHFIKVRKSHEALDLLRASLTSNEAALTQSLFSLLWLCQRCIPFICVLGSRHKIKEKKKKEKVIISDKRHDERERDKK</sequence>
<dbReference type="EMBL" id="JAYMYR010000001">
    <property type="protein sequence ID" value="KAK7382047.1"/>
    <property type="molecule type" value="Genomic_DNA"/>
</dbReference>
<keyword evidence="2" id="KW-1185">Reference proteome</keyword>
<dbReference type="PANTHER" id="PTHR33103:SF93">
    <property type="entry name" value="DUF674 FAMILY PROTEIN"/>
    <property type="match status" value="1"/>
</dbReference>
<gene>
    <name evidence="1" type="ORF">VNO80_00706</name>
</gene>
<name>A0AAN9P098_PHACN</name>
<protein>
    <recommendedName>
        <fullName evidence="3">DUF674 family protein</fullName>
    </recommendedName>
</protein>
<evidence type="ECO:0000313" key="1">
    <source>
        <dbReference type="EMBL" id="KAK7382047.1"/>
    </source>
</evidence>
<reference evidence="1 2" key="1">
    <citation type="submission" date="2024-01" db="EMBL/GenBank/DDBJ databases">
        <title>The genomes of 5 underutilized Papilionoideae crops provide insights into root nodulation and disease resistanc.</title>
        <authorList>
            <person name="Jiang F."/>
        </authorList>
    </citation>
    <scope>NUCLEOTIDE SEQUENCE [LARGE SCALE GENOMIC DNA]</scope>
    <source>
        <strain evidence="1">JINMINGXINNONG_FW02</strain>
        <tissue evidence="1">Leaves</tissue>
    </source>
</reference>
<accession>A0AAN9P098</accession>
<evidence type="ECO:0008006" key="3">
    <source>
        <dbReference type="Google" id="ProtNLM"/>
    </source>
</evidence>
<dbReference type="Proteomes" id="UP001374584">
    <property type="component" value="Unassembled WGS sequence"/>
</dbReference>
<organism evidence="1 2">
    <name type="scientific">Phaseolus coccineus</name>
    <name type="common">Scarlet runner bean</name>
    <name type="synonym">Phaseolus multiflorus</name>
    <dbReference type="NCBI Taxonomy" id="3886"/>
    <lineage>
        <taxon>Eukaryota</taxon>
        <taxon>Viridiplantae</taxon>
        <taxon>Streptophyta</taxon>
        <taxon>Embryophyta</taxon>
        <taxon>Tracheophyta</taxon>
        <taxon>Spermatophyta</taxon>
        <taxon>Magnoliopsida</taxon>
        <taxon>eudicotyledons</taxon>
        <taxon>Gunneridae</taxon>
        <taxon>Pentapetalae</taxon>
        <taxon>rosids</taxon>
        <taxon>fabids</taxon>
        <taxon>Fabales</taxon>
        <taxon>Fabaceae</taxon>
        <taxon>Papilionoideae</taxon>
        <taxon>50 kb inversion clade</taxon>
        <taxon>NPAAA clade</taxon>
        <taxon>indigoferoid/millettioid clade</taxon>
        <taxon>Phaseoleae</taxon>
        <taxon>Phaseolus</taxon>
    </lineage>
</organism>